<proteinExistence type="predicted"/>
<dbReference type="OrthoDB" id="9810730at2"/>
<dbReference type="PROSITE" id="PS50110">
    <property type="entry name" value="RESPONSE_REGULATORY"/>
    <property type="match status" value="3"/>
</dbReference>
<keyword evidence="6" id="KW-0902">Two-component regulatory system</keyword>
<name>H5TE09_9ALTE</name>
<sequence>MNNIKSVLIIDDDLDDLFLIEERLREFVATDCYFVSSSDKQEAISLLTERAFDLCILDHRLAGYEGIEILNAVAQAELATPIIMLTGQNDDEVAKQAIKSGAQDFVMKSSIDDDIFEKSVHYAISRKELEFARLFALKSEAENVAKDKFIAHLSHELRTPLTSILGYTSLLLEKEDTSSYQKELKIISNNGKHLLSLLNDVLDLSKIAVDKFELKEEPTDFQELLIEVNSLLSVSALDKGLFLAFDSSTMLPRLITLDGVRFKQALVNLVGNAIKFTDRGGVTVTAGLIQEEEETQLSIEINDTGIGIAEDKIKGIFTPFKQLEDVADRKAGGAGLGLSITAEIVKKMGGELIIESRPAAGSLFTLKMPCNGMSPERIKYNFNLSYDNQDSLKTPRYTGHVLVVDDVFEIRQLAGYFIKETGVQVEFANNGEQALSKVAQAEQNNKPIDVIFMDLHMPVLTGKETVKALREKGNTCCIVAMTAAISKGLHNELLQDGFDHLIAKPLDKQELWEMLKQVLPSGCSRAHHNKTAIHSPNSPLELIHLVEDDPDSAAVMQMLLEQLGYAVVHSSTALQAIANSQANSQISHHLLDLGLPDLQGEAFIRKFFERTVLGKVTILSGSQPDHHMLEHFPIAGHLIKPISKKTLQQWLVNNNRR</sequence>
<keyword evidence="3 7" id="KW-0597">Phosphoprotein</keyword>
<dbReference type="InterPro" id="IPR036890">
    <property type="entry name" value="HATPase_C_sf"/>
</dbReference>
<feature type="modified residue" description="4-aspartylphosphate" evidence="7">
    <location>
        <position position="454"/>
    </location>
</feature>
<evidence type="ECO:0000256" key="4">
    <source>
        <dbReference type="ARBA" id="ARBA00022679"/>
    </source>
</evidence>
<dbReference type="InterPro" id="IPR001789">
    <property type="entry name" value="Sig_transdc_resp-reg_receiver"/>
</dbReference>
<dbReference type="CDD" id="cd00082">
    <property type="entry name" value="HisKA"/>
    <property type="match status" value="1"/>
</dbReference>
<keyword evidence="4" id="KW-0808">Transferase</keyword>
<feature type="modified residue" description="4-aspartylphosphate" evidence="7">
    <location>
        <position position="592"/>
    </location>
</feature>
<dbReference type="SMART" id="SM00387">
    <property type="entry name" value="HATPase_c"/>
    <property type="match status" value="1"/>
</dbReference>
<evidence type="ECO:0000256" key="7">
    <source>
        <dbReference type="PROSITE-ProRule" id="PRU00169"/>
    </source>
</evidence>
<dbReference type="Proteomes" id="UP000053586">
    <property type="component" value="Unassembled WGS sequence"/>
</dbReference>
<dbReference type="SUPFAM" id="SSF52172">
    <property type="entry name" value="CheY-like"/>
    <property type="match status" value="3"/>
</dbReference>
<evidence type="ECO:0000256" key="5">
    <source>
        <dbReference type="ARBA" id="ARBA00022777"/>
    </source>
</evidence>
<dbReference type="CDD" id="cd16922">
    <property type="entry name" value="HATPase_EvgS-ArcB-TorS-like"/>
    <property type="match status" value="1"/>
</dbReference>
<dbReference type="InterPro" id="IPR005467">
    <property type="entry name" value="His_kinase_dom"/>
</dbReference>
<reference evidence="10 11" key="1">
    <citation type="journal article" date="2012" name="J. Bacteriol.">
        <title>Genome sequence of proteorhodopsin-containing sea ice bacterium Glaciecola punicea ACAM 611T.</title>
        <authorList>
            <person name="Qin Q.-L."/>
            <person name="Xie B.-B."/>
            <person name="Shu Y.-L."/>
            <person name="Rong J.-C."/>
            <person name="Zhao D.-L."/>
            <person name="Zhang X.-Y."/>
            <person name="Chen X.-L."/>
            <person name="Zhou B.-C."/>
            <person name="Zhanga Y.-Z."/>
        </authorList>
    </citation>
    <scope>NUCLEOTIDE SEQUENCE [LARGE SCALE GENOMIC DNA]</scope>
    <source>
        <strain evidence="10 11">ACAM 611</strain>
    </source>
</reference>
<dbReference type="SUPFAM" id="SSF55874">
    <property type="entry name" value="ATPase domain of HSP90 chaperone/DNA topoisomerase II/histidine kinase"/>
    <property type="match status" value="1"/>
</dbReference>
<dbReference type="PANTHER" id="PTHR45339">
    <property type="entry name" value="HYBRID SIGNAL TRANSDUCTION HISTIDINE KINASE J"/>
    <property type="match status" value="1"/>
</dbReference>
<keyword evidence="5" id="KW-0418">Kinase</keyword>
<dbReference type="SMART" id="SM00388">
    <property type="entry name" value="HisKA"/>
    <property type="match status" value="1"/>
</dbReference>
<dbReference type="InterPro" id="IPR058245">
    <property type="entry name" value="NreC/VraR/RcsB-like_REC"/>
</dbReference>
<evidence type="ECO:0000313" key="11">
    <source>
        <dbReference type="Proteomes" id="UP000053586"/>
    </source>
</evidence>
<feature type="domain" description="Response regulatory" evidence="9">
    <location>
        <begin position="400"/>
        <end position="519"/>
    </location>
</feature>
<comment type="caution">
    <text evidence="10">The sequence shown here is derived from an EMBL/GenBank/DDBJ whole genome shotgun (WGS) entry which is preliminary data.</text>
</comment>
<gene>
    <name evidence="10" type="ORF">GPUN_2421</name>
</gene>
<feature type="domain" description="Histidine kinase" evidence="8">
    <location>
        <begin position="152"/>
        <end position="372"/>
    </location>
</feature>
<reference evidence="10 11" key="2">
    <citation type="journal article" date="2017" name="Antonie Van Leeuwenhoek">
        <title>Rhizobium rhizosphaerae sp. nov., a novel species isolated from rice rhizosphere.</title>
        <authorList>
            <person name="Zhao J.J."/>
            <person name="Zhang J."/>
            <person name="Zhang R.J."/>
            <person name="Zhang C.W."/>
            <person name="Yin H.Q."/>
            <person name="Zhang X.X."/>
        </authorList>
    </citation>
    <scope>NUCLEOTIDE SEQUENCE [LARGE SCALE GENOMIC DNA]</scope>
    <source>
        <strain evidence="10 11">ACAM 611</strain>
    </source>
</reference>
<protein>
    <recommendedName>
        <fullName evidence="2">histidine kinase</fullName>
        <ecNumber evidence="2">2.7.13.3</ecNumber>
    </recommendedName>
</protein>
<dbReference type="InterPro" id="IPR036097">
    <property type="entry name" value="HisK_dim/P_sf"/>
</dbReference>
<feature type="modified residue" description="4-aspartylphosphate" evidence="7">
    <location>
        <position position="58"/>
    </location>
</feature>
<evidence type="ECO:0000259" key="9">
    <source>
        <dbReference type="PROSITE" id="PS50110"/>
    </source>
</evidence>
<dbReference type="InterPro" id="IPR003661">
    <property type="entry name" value="HisK_dim/P_dom"/>
</dbReference>
<evidence type="ECO:0000256" key="1">
    <source>
        <dbReference type="ARBA" id="ARBA00000085"/>
    </source>
</evidence>
<dbReference type="InterPro" id="IPR003594">
    <property type="entry name" value="HATPase_dom"/>
</dbReference>
<comment type="catalytic activity">
    <reaction evidence="1">
        <text>ATP + protein L-histidine = ADP + protein N-phospho-L-histidine.</text>
        <dbReference type="EC" id="2.7.13.3"/>
    </reaction>
</comment>
<dbReference type="eggNOG" id="COG5002">
    <property type="taxonomic scope" value="Bacteria"/>
</dbReference>
<dbReference type="PRINTS" id="PR00344">
    <property type="entry name" value="BCTRLSENSOR"/>
</dbReference>
<dbReference type="SMART" id="SM00448">
    <property type="entry name" value="REC"/>
    <property type="match status" value="3"/>
</dbReference>
<feature type="domain" description="Response regulatory" evidence="9">
    <location>
        <begin position="6"/>
        <end position="123"/>
    </location>
</feature>
<dbReference type="Pfam" id="PF00512">
    <property type="entry name" value="HisKA"/>
    <property type="match status" value="1"/>
</dbReference>
<evidence type="ECO:0000256" key="6">
    <source>
        <dbReference type="ARBA" id="ARBA00023012"/>
    </source>
</evidence>
<evidence type="ECO:0000256" key="2">
    <source>
        <dbReference type="ARBA" id="ARBA00012438"/>
    </source>
</evidence>
<dbReference type="STRING" id="56804.BAE46_08865"/>
<dbReference type="RefSeq" id="WP_006006782.1">
    <property type="nucleotide sequence ID" value="NZ_BAET01000030.1"/>
</dbReference>
<evidence type="ECO:0000313" key="10">
    <source>
        <dbReference type="EMBL" id="GAB56536.1"/>
    </source>
</evidence>
<dbReference type="PROSITE" id="PS50109">
    <property type="entry name" value="HIS_KIN"/>
    <property type="match status" value="1"/>
</dbReference>
<dbReference type="FunFam" id="1.10.287.130:FF:000001">
    <property type="entry name" value="Two-component sensor histidine kinase"/>
    <property type="match status" value="1"/>
</dbReference>
<dbReference type="AlphaFoldDB" id="H5TE09"/>
<dbReference type="PANTHER" id="PTHR45339:SF1">
    <property type="entry name" value="HYBRID SIGNAL TRANSDUCTION HISTIDINE KINASE J"/>
    <property type="match status" value="1"/>
</dbReference>
<dbReference type="InterPro" id="IPR011006">
    <property type="entry name" value="CheY-like_superfamily"/>
</dbReference>
<organism evidence="10 11">
    <name type="scientific">Glaciecola punicea ACAM 611</name>
    <dbReference type="NCBI Taxonomy" id="1121923"/>
    <lineage>
        <taxon>Bacteria</taxon>
        <taxon>Pseudomonadati</taxon>
        <taxon>Pseudomonadota</taxon>
        <taxon>Gammaproteobacteria</taxon>
        <taxon>Alteromonadales</taxon>
        <taxon>Alteromonadaceae</taxon>
        <taxon>Glaciecola</taxon>
    </lineage>
</organism>
<dbReference type="Pfam" id="PF02518">
    <property type="entry name" value="HATPase_c"/>
    <property type="match status" value="1"/>
</dbReference>
<keyword evidence="11" id="KW-1185">Reference proteome</keyword>
<dbReference type="CDD" id="cd17535">
    <property type="entry name" value="REC_NarL-like"/>
    <property type="match status" value="1"/>
</dbReference>
<evidence type="ECO:0000256" key="3">
    <source>
        <dbReference type="ARBA" id="ARBA00022553"/>
    </source>
</evidence>
<dbReference type="Gene3D" id="3.30.565.10">
    <property type="entry name" value="Histidine kinase-like ATPase, C-terminal domain"/>
    <property type="match status" value="1"/>
</dbReference>
<dbReference type="Gene3D" id="3.40.50.2300">
    <property type="match status" value="3"/>
</dbReference>
<dbReference type="CDD" id="cd17546">
    <property type="entry name" value="REC_hyHK_CKI1_RcsC-like"/>
    <property type="match status" value="1"/>
</dbReference>
<dbReference type="InterPro" id="IPR004358">
    <property type="entry name" value="Sig_transdc_His_kin-like_C"/>
</dbReference>
<dbReference type="SUPFAM" id="SSF47384">
    <property type="entry name" value="Homodimeric domain of signal transducing histidine kinase"/>
    <property type="match status" value="1"/>
</dbReference>
<dbReference type="FunFam" id="3.30.565.10:FF:000010">
    <property type="entry name" value="Sensor histidine kinase RcsC"/>
    <property type="match status" value="1"/>
</dbReference>
<dbReference type="EC" id="2.7.13.3" evidence="2"/>
<dbReference type="Gene3D" id="1.10.287.130">
    <property type="match status" value="1"/>
</dbReference>
<evidence type="ECO:0000259" key="8">
    <source>
        <dbReference type="PROSITE" id="PS50109"/>
    </source>
</evidence>
<dbReference type="Pfam" id="PF00072">
    <property type="entry name" value="Response_reg"/>
    <property type="match status" value="3"/>
</dbReference>
<accession>H5TE09</accession>
<dbReference type="GO" id="GO:0000155">
    <property type="term" value="F:phosphorelay sensor kinase activity"/>
    <property type="evidence" value="ECO:0007669"/>
    <property type="project" value="InterPro"/>
</dbReference>
<feature type="domain" description="Response regulatory" evidence="9">
    <location>
        <begin position="542"/>
        <end position="655"/>
    </location>
</feature>
<dbReference type="EMBL" id="BAET01000030">
    <property type="protein sequence ID" value="GAB56536.1"/>
    <property type="molecule type" value="Genomic_DNA"/>
</dbReference>